<dbReference type="GeneID" id="111253512"/>
<dbReference type="GO" id="GO:0046872">
    <property type="term" value="F:metal ion binding"/>
    <property type="evidence" value="ECO:0007669"/>
    <property type="project" value="UniProtKB-KW"/>
</dbReference>
<dbReference type="Pfam" id="PF01641">
    <property type="entry name" value="SelR"/>
    <property type="match status" value="1"/>
</dbReference>
<evidence type="ECO:0000313" key="11">
    <source>
        <dbReference type="EnsemblMetazoa" id="XP_022668731"/>
    </source>
</evidence>
<feature type="compositionally biased region" description="Low complexity" evidence="9">
    <location>
        <begin position="381"/>
        <end position="390"/>
    </location>
</feature>
<feature type="compositionally biased region" description="Basic and acidic residues" evidence="9">
    <location>
        <begin position="129"/>
        <end position="140"/>
    </location>
</feature>
<dbReference type="Proteomes" id="UP000594260">
    <property type="component" value="Unplaced"/>
</dbReference>
<comment type="similarity">
    <text evidence="2">Belongs to the MsrB Met sulfoxide reductase family.</text>
</comment>
<keyword evidence="5" id="KW-0862">Zinc</keyword>
<keyword evidence="6" id="KW-0560">Oxidoreductase</keyword>
<dbReference type="InterPro" id="IPR011057">
    <property type="entry name" value="Mss4-like_sf"/>
</dbReference>
<dbReference type="GO" id="GO:0006979">
    <property type="term" value="P:response to oxidative stress"/>
    <property type="evidence" value="ECO:0007669"/>
    <property type="project" value="InterPro"/>
</dbReference>
<feature type="compositionally biased region" description="Low complexity" evidence="9">
    <location>
        <begin position="355"/>
        <end position="367"/>
    </location>
</feature>
<dbReference type="RefSeq" id="XP_022668731.1">
    <property type="nucleotide sequence ID" value="XM_022812996.1"/>
</dbReference>
<evidence type="ECO:0000256" key="3">
    <source>
        <dbReference type="ARBA" id="ARBA00012499"/>
    </source>
</evidence>
<dbReference type="PANTHER" id="PTHR10173">
    <property type="entry name" value="METHIONINE SULFOXIDE REDUCTASE"/>
    <property type="match status" value="1"/>
</dbReference>
<feature type="compositionally biased region" description="Polar residues" evidence="9">
    <location>
        <begin position="207"/>
        <end position="234"/>
    </location>
</feature>
<dbReference type="OrthoDB" id="44061at2759"/>
<feature type="compositionally biased region" description="Low complexity" evidence="9">
    <location>
        <begin position="257"/>
        <end position="283"/>
    </location>
</feature>
<evidence type="ECO:0000256" key="6">
    <source>
        <dbReference type="ARBA" id="ARBA00023002"/>
    </source>
</evidence>
<evidence type="ECO:0000256" key="1">
    <source>
        <dbReference type="ARBA" id="ARBA00001947"/>
    </source>
</evidence>
<dbReference type="FunFam" id="2.170.150.20:FF:000001">
    <property type="entry name" value="Peptide methionine sulfoxide reductase MsrB"/>
    <property type="match status" value="1"/>
</dbReference>
<proteinExistence type="inferred from homology"/>
<keyword evidence="12" id="KW-1185">Reference proteome</keyword>
<name>A0A7M7KLZ3_VARDE</name>
<dbReference type="Gene3D" id="2.170.150.20">
    <property type="entry name" value="Peptide methionine sulfoxide reductase"/>
    <property type="match status" value="1"/>
</dbReference>
<feature type="region of interest" description="Disordered" evidence="9">
    <location>
        <begin position="207"/>
        <end position="242"/>
    </location>
</feature>
<dbReference type="NCBIfam" id="TIGR00357">
    <property type="entry name" value="peptide-methionine (R)-S-oxide reductase MsrB"/>
    <property type="match status" value="1"/>
</dbReference>
<evidence type="ECO:0000256" key="7">
    <source>
        <dbReference type="ARBA" id="ARBA00048488"/>
    </source>
</evidence>
<reference evidence="11" key="1">
    <citation type="submission" date="2021-01" db="UniProtKB">
        <authorList>
            <consortium name="EnsemblMetazoa"/>
        </authorList>
    </citation>
    <scope>IDENTIFICATION</scope>
</reference>
<accession>A0A7M7KLZ3</accession>
<dbReference type="KEGG" id="vde:111253512"/>
<sequence length="441" mass="47553">MADLDGTMKGEENRLLRVQQPVNERCSGNAVQFTSITMGEPDKPLTRFDEIRENPAELSEKEWRDRLTPDQFYVCRQRGTEPAYVGRYVKFDKKGTYHCMACDAFLFKSEHKYPSNCGWPSFFAARPGDVKQRTGGRDDNSEAGQETVKRREDNSLGMTRVEVSCRLCNSHLGHVFPDGPLPTKERFCINSMAINFRKAQPPTSSCLYTTTSRLTPSSARQRTQSPAAPQTDNNSTPSTTTAATAATTSMATAAAVTPVSSSGSSGKGTFASNIASSRSSSASHSRDSSAHRNRDDSSHQRSSVTPLAMSTCCGPLSLTSMTRCLSATTTTKTMTKCPLKTSSIISRSAKEQNLSPAESPKKAASAANKQTGKMHSKKATTTKVNTTASTEGTVHATSKGNPSRNVDKAASLKVEISSCCRRALETSAAVSGCKMEKSGDK</sequence>
<feature type="region of interest" description="Disordered" evidence="9">
    <location>
        <begin position="257"/>
        <end position="309"/>
    </location>
</feature>
<dbReference type="GO" id="GO:0005737">
    <property type="term" value="C:cytoplasm"/>
    <property type="evidence" value="ECO:0007669"/>
    <property type="project" value="TreeGrafter"/>
</dbReference>
<evidence type="ECO:0000256" key="2">
    <source>
        <dbReference type="ARBA" id="ARBA00007174"/>
    </source>
</evidence>
<dbReference type="InParanoid" id="A0A7M7KLZ3"/>
<dbReference type="InterPro" id="IPR028427">
    <property type="entry name" value="Met_Sox_Rdtase_MsrB"/>
</dbReference>
<organism evidence="11 12">
    <name type="scientific">Varroa destructor</name>
    <name type="common">Honeybee mite</name>
    <dbReference type="NCBI Taxonomy" id="109461"/>
    <lineage>
        <taxon>Eukaryota</taxon>
        <taxon>Metazoa</taxon>
        <taxon>Ecdysozoa</taxon>
        <taxon>Arthropoda</taxon>
        <taxon>Chelicerata</taxon>
        <taxon>Arachnida</taxon>
        <taxon>Acari</taxon>
        <taxon>Parasitiformes</taxon>
        <taxon>Mesostigmata</taxon>
        <taxon>Gamasina</taxon>
        <taxon>Dermanyssoidea</taxon>
        <taxon>Varroidae</taxon>
        <taxon>Varroa</taxon>
    </lineage>
</organism>
<feature type="compositionally biased region" description="Basic and acidic residues" evidence="9">
    <location>
        <begin position="284"/>
        <end position="299"/>
    </location>
</feature>
<comment type="catalytic activity">
    <reaction evidence="7">
        <text>L-methionyl-[protein] + [thioredoxin]-disulfide + H2O = L-methionyl-(R)-S-oxide-[protein] + [thioredoxin]-dithiol</text>
        <dbReference type="Rhea" id="RHEA:24164"/>
        <dbReference type="Rhea" id="RHEA-COMP:10698"/>
        <dbReference type="Rhea" id="RHEA-COMP:10700"/>
        <dbReference type="Rhea" id="RHEA-COMP:12313"/>
        <dbReference type="Rhea" id="RHEA-COMP:12314"/>
        <dbReference type="ChEBI" id="CHEBI:15377"/>
        <dbReference type="ChEBI" id="CHEBI:16044"/>
        <dbReference type="ChEBI" id="CHEBI:29950"/>
        <dbReference type="ChEBI" id="CHEBI:45764"/>
        <dbReference type="ChEBI" id="CHEBI:50058"/>
        <dbReference type="EC" id="1.8.4.12"/>
    </reaction>
</comment>
<evidence type="ECO:0000256" key="8">
    <source>
        <dbReference type="ARBA" id="ARBA00067474"/>
    </source>
</evidence>
<comment type="cofactor">
    <cofactor evidence="1">
        <name>Zn(2+)</name>
        <dbReference type="ChEBI" id="CHEBI:29105"/>
    </cofactor>
</comment>
<evidence type="ECO:0000256" key="9">
    <source>
        <dbReference type="SAM" id="MobiDB-lite"/>
    </source>
</evidence>
<dbReference type="GO" id="GO:0033743">
    <property type="term" value="F:peptide-methionine (R)-S-oxide reductase activity"/>
    <property type="evidence" value="ECO:0007669"/>
    <property type="project" value="UniProtKB-EC"/>
</dbReference>
<dbReference type="EnsemblMetazoa" id="XM_022812996">
    <property type="protein sequence ID" value="XP_022668731"/>
    <property type="gene ID" value="LOC111253512"/>
</dbReference>
<dbReference type="SUPFAM" id="SSF51316">
    <property type="entry name" value="Mss4-like"/>
    <property type="match status" value="1"/>
</dbReference>
<dbReference type="AlphaFoldDB" id="A0A7M7KLZ3"/>
<dbReference type="PROSITE" id="PS51790">
    <property type="entry name" value="MSRB"/>
    <property type="match status" value="1"/>
</dbReference>
<evidence type="ECO:0000313" key="12">
    <source>
        <dbReference type="Proteomes" id="UP000594260"/>
    </source>
</evidence>
<evidence type="ECO:0000256" key="4">
    <source>
        <dbReference type="ARBA" id="ARBA00022723"/>
    </source>
</evidence>
<feature type="region of interest" description="Disordered" evidence="9">
    <location>
        <begin position="129"/>
        <end position="155"/>
    </location>
</feature>
<dbReference type="EC" id="1.8.4.12" evidence="3"/>
<evidence type="ECO:0000256" key="5">
    <source>
        <dbReference type="ARBA" id="ARBA00022833"/>
    </source>
</evidence>
<protein>
    <recommendedName>
        <fullName evidence="8">Peptide methionine sulfoxide reductase B1, chloroplastic</fullName>
        <ecNumber evidence="3">1.8.4.12</ecNumber>
    </recommendedName>
</protein>
<evidence type="ECO:0000259" key="10">
    <source>
        <dbReference type="PROSITE" id="PS51790"/>
    </source>
</evidence>
<dbReference type="InterPro" id="IPR002579">
    <property type="entry name" value="Met_Sox_Rdtase_MsrB_dom"/>
</dbReference>
<dbReference type="PANTHER" id="PTHR10173:SF52">
    <property type="entry name" value="METHIONINE-R-SULFOXIDE REDUCTASE B1"/>
    <property type="match status" value="1"/>
</dbReference>
<feature type="compositionally biased region" description="Polar residues" evidence="9">
    <location>
        <begin position="391"/>
        <end position="404"/>
    </location>
</feature>
<dbReference type="GO" id="GO:0030091">
    <property type="term" value="P:protein repair"/>
    <property type="evidence" value="ECO:0007669"/>
    <property type="project" value="InterPro"/>
</dbReference>
<keyword evidence="4" id="KW-0479">Metal-binding</keyword>
<feature type="domain" description="MsrB" evidence="10">
    <location>
        <begin position="60"/>
        <end position="199"/>
    </location>
</feature>
<feature type="region of interest" description="Disordered" evidence="9">
    <location>
        <begin position="347"/>
        <end position="406"/>
    </location>
</feature>